<dbReference type="NCBIfam" id="TIGR03625">
    <property type="entry name" value="L3_bact"/>
    <property type="match status" value="1"/>
</dbReference>
<dbReference type="GO" id="GO:0022625">
    <property type="term" value="C:cytosolic large ribosomal subunit"/>
    <property type="evidence" value="ECO:0007669"/>
    <property type="project" value="TreeGrafter"/>
</dbReference>
<evidence type="ECO:0000256" key="5">
    <source>
        <dbReference type="ARBA" id="ARBA00023274"/>
    </source>
</evidence>
<protein>
    <recommendedName>
        <fullName evidence="7">50S ribosomal protein L3</fullName>
    </recommendedName>
</protein>
<reference evidence="6" key="1">
    <citation type="submission" date="2018-05" db="EMBL/GenBank/DDBJ databases">
        <authorList>
            <person name="Lanie J.A."/>
            <person name="Ng W.-L."/>
            <person name="Kazmierczak K.M."/>
            <person name="Andrzejewski T.M."/>
            <person name="Davidsen T.M."/>
            <person name="Wayne K.J."/>
            <person name="Tettelin H."/>
            <person name="Glass J.I."/>
            <person name="Rusch D."/>
            <person name="Podicherti R."/>
            <person name="Tsui H.-C.T."/>
            <person name="Winkler M.E."/>
        </authorList>
    </citation>
    <scope>NUCLEOTIDE SEQUENCE</scope>
</reference>
<gene>
    <name evidence="6" type="ORF">METZ01_LOCUS380275</name>
</gene>
<sequence>MAFELIGRKVGMTQIYDEEGNVIVVTVVELGPCPVIQVKTKDSNGYDAVQIGFGEQKEHRVPKPIMGHLKKAGVGPIARIQEFRTNSPHEYELGQSLTVEKFEDIEKVDVIGITKGRGFQGVVKRYGFAGGPASHGSMYHRRGGSYGMCQWPGRIIKNTKMPGHMGDKRRTAQNLKVVRVDKERNLLLVEGSFPGPKGGIVTVRPAIKGPKS</sequence>
<evidence type="ECO:0000256" key="1">
    <source>
        <dbReference type="ARBA" id="ARBA00006540"/>
    </source>
</evidence>
<dbReference type="PROSITE" id="PS00474">
    <property type="entry name" value="RIBOSOMAL_L3"/>
    <property type="match status" value="1"/>
</dbReference>
<evidence type="ECO:0000256" key="3">
    <source>
        <dbReference type="ARBA" id="ARBA00022884"/>
    </source>
</evidence>
<dbReference type="Pfam" id="PF00297">
    <property type="entry name" value="Ribosomal_L3"/>
    <property type="match status" value="1"/>
</dbReference>
<dbReference type="AlphaFoldDB" id="A0A382U122"/>
<dbReference type="FunFam" id="2.40.30.10:FF:000004">
    <property type="entry name" value="50S ribosomal protein L3"/>
    <property type="match status" value="1"/>
</dbReference>
<dbReference type="InterPro" id="IPR000597">
    <property type="entry name" value="Ribosomal_uL3"/>
</dbReference>
<evidence type="ECO:0000256" key="4">
    <source>
        <dbReference type="ARBA" id="ARBA00022980"/>
    </source>
</evidence>
<proteinExistence type="inferred from homology"/>
<dbReference type="Gene3D" id="2.40.30.10">
    <property type="entry name" value="Translation factors"/>
    <property type="match status" value="1"/>
</dbReference>
<dbReference type="GO" id="GO:0019843">
    <property type="term" value="F:rRNA binding"/>
    <property type="evidence" value="ECO:0007669"/>
    <property type="project" value="UniProtKB-KW"/>
</dbReference>
<dbReference type="SUPFAM" id="SSF50447">
    <property type="entry name" value="Translation proteins"/>
    <property type="match status" value="1"/>
</dbReference>
<keyword evidence="5" id="KW-0687">Ribonucleoprotein</keyword>
<dbReference type="Gene3D" id="3.30.160.810">
    <property type="match status" value="1"/>
</dbReference>
<evidence type="ECO:0000313" key="6">
    <source>
        <dbReference type="EMBL" id="SVD27421.1"/>
    </source>
</evidence>
<dbReference type="HAMAP" id="MF_01325_B">
    <property type="entry name" value="Ribosomal_uL3_B"/>
    <property type="match status" value="1"/>
</dbReference>
<dbReference type="GO" id="GO:0006412">
    <property type="term" value="P:translation"/>
    <property type="evidence" value="ECO:0007669"/>
    <property type="project" value="InterPro"/>
</dbReference>
<dbReference type="InterPro" id="IPR009000">
    <property type="entry name" value="Transl_B-barrel_sf"/>
</dbReference>
<name>A0A382U122_9ZZZZ</name>
<dbReference type="PANTHER" id="PTHR11229:SF16">
    <property type="entry name" value="LARGE RIBOSOMAL SUBUNIT PROTEIN UL3C"/>
    <property type="match status" value="1"/>
</dbReference>
<dbReference type="EMBL" id="UINC01140334">
    <property type="protein sequence ID" value="SVD27421.1"/>
    <property type="molecule type" value="Genomic_DNA"/>
</dbReference>
<keyword evidence="3" id="KW-0694">RNA-binding</keyword>
<evidence type="ECO:0000256" key="2">
    <source>
        <dbReference type="ARBA" id="ARBA00022730"/>
    </source>
</evidence>
<dbReference type="GO" id="GO:0003735">
    <property type="term" value="F:structural constituent of ribosome"/>
    <property type="evidence" value="ECO:0007669"/>
    <property type="project" value="InterPro"/>
</dbReference>
<evidence type="ECO:0008006" key="7">
    <source>
        <dbReference type="Google" id="ProtNLM"/>
    </source>
</evidence>
<keyword evidence="4" id="KW-0689">Ribosomal protein</keyword>
<dbReference type="InterPro" id="IPR019926">
    <property type="entry name" value="Ribosomal_uL3_CS"/>
</dbReference>
<dbReference type="InterPro" id="IPR019927">
    <property type="entry name" value="Ribosomal_uL3_bac/org-type"/>
</dbReference>
<comment type="similarity">
    <text evidence="1">Belongs to the universal ribosomal protein uL3 family.</text>
</comment>
<dbReference type="FunFam" id="3.30.160.810:FF:000001">
    <property type="entry name" value="50S ribosomal protein L3"/>
    <property type="match status" value="1"/>
</dbReference>
<keyword evidence="2" id="KW-0699">rRNA-binding</keyword>
<organism evidence="6">
    <name type="scientific">marine metagenome</name>
    <dbReference type="NCBI Taxonomy" id="408172"/>
    <lineage>
        <taxon>unclassified sequences</taxon>
        <taxon>metagenomes</taxon>
        <taxon>ecological metagenomes</taxon>
    </lineage>
</organism>
<dbReference type="PANTHER" id="PTHR11229">
    <property type="entry name" value="50S RIBOSOMAL PROTEIN L3"/>
    <property type="match status" value="1"/>
</dbReference>
<accession>A0A382U122</accession>